<dbReference type="Pfam" id="PF06713">
    <property type="entry name" value="bPH_4"/>
    <property type="match status" value="1"/>
</dbReference>
<organism evidence="3 4">
    <name type="scientific">Bacillus bingmayongensis</name>
    <dbReference type="NCBI Taxonomy" id="1150157"/>
    <lineage>
        <taxon>Bacteria</taxon>
        <taxon>Bacillati</taxon>
        <taxon>Bacillota</taxon>
        <taxon>Bacilli</taxon>
        <taxon>Bacillales</taxon>
        <taxon>Bacillaceae</taxon>
        <taxon>Bacillus</taxon>
    </lineage>
</organism>
<dbReference type="InterPro" id="IPR009589">
    <property type="entry name" value="PH_YyaB-like"/>
</dbReference>
<dbReference type="EMBL" id="JAXOVW010000016">
    <property type="protein sequence ID" value="MDZ5607401.1"/>
    <property type="molecule type" value="Genomic_DNA"/>
</dbReference>
<evidence type="ECO:0000259" key="2">
    <source>
        <dbReference type="Pfam" id="PF06713"/>
    </source>
</evidence>
<keyword evidence="4" id="KW-1185">Reference proteome</keyword>
<feature type="domain" description="Uncharacterized protein YyaB-like PH" evidence="2">
    <location>
        <begin position="63"/>
        <end position="139"/>
    </location>
</feature>
<proteinExistence type="predicted"/>
<evidence type="ECO:0000313" key="3">
    <source>
        <dbReference type="EMBL" id="MDZ5607401.1"/>
    </source>
</evidence>
<accession>A0ABU5JVI7</accession>
<protein>
    <submittedName>
        <fullName evidence="3">PH domain-containing protein</fullName>
    </submittedName>
</protein>
<evidence type="ECO:0000256" key="1">
    <source>
        <dbReference type="SAM" id="Phobius"/>
    </source>
</evidence>
<reference evidence="4" key="1">
    <citation type="submission" date="2023-11" db="EMBL/GenBank/DDBJ databases">
        <title>Genome Sequence of Bacillus pseudomycoides stain BUPM19.</title>
        <authorList>
            <person name="Farhat A."/>
        </authorList>
    </citation>
    <scope>NUCLEOTIDE SEQUENCE [LARGE SCALE GENOMIC DNA]</scope>
    <source>
        <strain evidence="4">BUPM19</strain>
    </source>
</reference>
<gene>
    <name evidence="3" type="ORF">U2I54_09840</name>
</gene>
<dbReference type="RefSeq" id="WP_374217551.1">
    <property type="nucleotide sequence ID" value="NZ_JAXOVW010000016.1"/>
</dbReference>
<keyword evidence="1" id="KW-0812">Transmembrane</keyword>
<evidence type="ECO:0000313" key="4">
    <source>
        <dbReference type="Proteomes" id="UP001291930"/>
    </source>
</evidence>
<feature type="transmembrane region" description="Helical" evidence="1">
    <location>
        <begin position="12"/>
        <end position="32"/>
    </location>
</feature>
<keyword evidence="1" id="KW-1133">Transmembrane helix</keyword>
<feature type="transmembrane region" description="Helical" evidence="1">
    <location>
        <begin position="38"/>
        <end position="60"/>
    </location>
</feature>
<sequence length="154" mass="17980">MKWKVHRDRGFLYIVLGLSLLPNLLLTLPLWLDPTLTSVDFIIFLSIIAVFNFFWFWITFDIRYEFREKTFYACCGPFRCNIPYEDITKINKTNDMLMGFRLSAALEGVEIHYPKALFGSVKLSPQDQDAFISLLKEKCPNLQNTPSKKEVKNS</sequence>
<comment type="caution">
    <text evidence="3">The sequence shown here is derived from an EMBL/GenBank/DDBJ whole genome shotgun (WGS) entry which is preliminary data.</text>
</comment>
<name>A0ABU5JVI7_9BACI</name>
<dbReference type="Proteomes" id="UP001291930">
    <property type="component" value="Unassembled WGS sequence"/>
</dbReference>
<keyword evidence="1" id="KW-0472">Membrane</keyword>